<sequence>MFKTTVVIDPGHGGTDSGAIGNGLKEKDINLKVAQMVKSNLLKHKINPILTRDKDLFVSLTNRCIIANRNNARLFVSIHCNSYADAGANGIETLYYSQKGSELAKVINDKLVKATALRNRDIKQRTNLSVLKKTKMISCLTEIGFISNANDSKLLKSNEHLSRVAESITNGILLYLTEH</sequence>
<keyword evidence="1 3" id="KW-0378">Hydrolase</keyword>
<dbReference type="GO" id="GO:0008745">
    <property type="term" value="F:N-acetylmuramoyl-L-alanine amidase activity"/>
    <property type="evidence" value="ECO:0007669"/>
    <property type="project" value="UniProtKB-EC"/>
</dbReference>
<dbReference type="OrthoDB" id="9772024at2"/>
<dbReference type="InterPro" id="IPR050695">
    <property type="entry name" value="N-acetylmuramoyl_amidase_3"/>
</dbReference>
<feature type="domain" description="MurNAc-LAA" evidence="2">
    <location>
        <begin position="66"/>
        <end position="173"/>
    </location>
</feature>
<dbReference type="RefSeq" id="WP_048570133.1">
    <property type="nucleotide sequence ID" value="NZ_LFVU01000023.1"/>
</dbReference>
<dbReference type="Pfam" id="PF01520">
    <property type="entry name" value="Amidase_3"/>
    <property type="match status" value="1"/>
</dbReference>
<dbReference type="EC" id="3.5.1.28" evidence="3"/>
<dbReference type="PANTHER" id="PTHR30404">
    <property type="entry name" value="N-ACETYLMURAMOYL-L-ALANINE AMIDASE"/>
    <property type="match status" value="1"/>
</dbReference>
<dbReference type="CDD" id="cd02696">
    <property type="entry name" value="MurNAc-LAA"/>
    <property type="match status" value="1"/>
</dbReference>
<dbReference type="PATRIC" id="fig|1121307.3.peg.339"/>
<dbReference type="GO" id="GO:0030288">
    <property type="term" value="C:outer membrane-bounded periplasmic space"/>
    <property type="evidence" value="ECO:0007669"/>
    <property type="project" value="TreeGrafter"/>
</dbReference>
<dbReference type="STRING" id="1121307.CLCY_17c00120"/>
<evidence type="ECO:0000313" key="4">
    <source>
        <dbReference type="Proteomes" id="UP000036756"/>
    </source>
</evidence>
<accession>A0A0J8DDL3</accession>
<dbReference type="Proteomes" id="UP000036756">
    <property type="component" value="Unassembled WGS sequence"/>
</dbReference>
<evidence type="ECO:0000313" key="3">
    <source>
        <dbReference type="EMBL" id="KMT22318.1"/>
    </source>
</evidence>
<dbReference type="Gene3D" id="3.40.630.40">
    <property type="entry name" value="Zn-dependent exopeptidases"/>
    <property type="match status" value="1"/>
</dbReference>
<name>A0A0J8DDL3_CLOCY</name>
<dbReference type="PANTHER" id="PTHR30404:SF0">
    <property type="entry name" value="N-ACETYLMURAMOYL-L-ALANINE AMIDASE AMIC"/>
    <property type="match status" value="1"/>
</dbReference>
<proteinExistence type="predicted"/>
<protein>
    <submittedName>
        <fullName evidence="3">N-acetylmuramoyl-L-alanine amidase</fullName>
        <ecNumber evidence="3">3.5.1.28</ecNumber>
    </submittedName>
</protein>
<dbReference type="EMBL" id="LFVU01000023">
    <property type="protein sequence ID" value="KMT22318.1"/>
    <property type="molecule type" value="Genomic_DNA"/>
</dbReference>
<reference evidence="3 4" key="1">
    <citation type="submission" date="2015-06" db="EMBL/GenBank/DDBJ databases">
        <title>Draft genome sequence of the purine-degrading Clostridium cylindrosporum HC-1 (DSM 605).</title>
        <authorList>
            <person name="Poehlein A."/>
            <person name="Schiel-Bengelsdorf B."/>
            <person name="Bengelsdorf F."/>
            <person name="Daniel R."/>
            <person name="Duerre P."/>
        </authorList>
    </citation>
    <scope>NUCLEOTIDE SEQUENCE [LARGE SCALE GENOMIC DNA]</scope>
    <source>
        <strain evidence="3 4">DSM 605</strain>
    </source>
</reference>
<dbReference type="SUPFAM" id="SSF53187">
    <property type="entry name" value="Zn-dependent exopeptidases"/>
    <property type="match status" value="1"/>
</dbReference>
<evidence type="ECO:0000259" key="2">
    <source>
        <dbReference type="SMART" id="SM00646"/>
    </source>
</evidence>
<organism evidence="3 4">
    <name type="scientific">Clostridium cylindrosporum DSM 605</name>
    <dbReference type="NCBI Taxonomy" id="1121307"/>
    <lineage>
        <taxon>Bacteria</taxon>
        <taxon>Bacillati</taxon>
        <taxon>Bacillota</taxon>
        <taxon>Clostridia</taxon>
        <taxon>Eubacteriales</taxon>
        <taxon>Clostridiaceae</taxon>
        <taxon>Clostridium</taxon>
    </lineage>
</organism>
<gene>
    <name evidence="3" type="ORF">CLCY_17c00120</name>
</gene>
<keyword evidence="4" id="KW-1185">Reference proteome</keyword>
<comment type="caution">
    <text evidence="3">The sequence shown here is derived from an EMBL/GenBank/DDBJ whole genome shotgun (WGS) entry which is preliminary data.</text>
</comment>
<dbReference type="SMART" id="SM00646">
    <property type="entry name" value="Ami_3"/>
    <property type="match status" value="1"/>
</dbReference>
<dbReference type="GO" id="GO:0009253">
    <property type="term" value="P:peptidoglycan catabolic process"/>
    <property type="evidence" value="ECO:0007669"/>
    <property type="project" value="InterPro"/>
</dbReference>
<dbReference type="AlphaFoldDB" id="A0A0J8DDL3"/>
<evidence type="ECO:0000256" key="1">
    <source>
        <dbReference type="ARBA" id="ARBA00022801"/>
    </source>
</evidence>
<dbReference type="InterPro" id="IPR002508">
    <property type="entry name" value="MurNAc-LAA_cat"/>
</dbReference>